<protein>
    <submittedName>
        <fullName evidence="5">Ankyrin repeat domain-containing protein</fullName>
    </submittedName>
</protein>
<name>A0AAW9RG80_9GAMM</name>
<dbReference type="PROSITE" id="PS50297">
    <property type="entry name" value="ANK_REP_REGION"/>
    <property type="match status" value="4"/>
</dbReference>
<sequence length="344" mass="35517">MKHLSVLILLGSLLACSVQEAPDLFALISASDVAGLEAALQSGVDPDQRQSEGLEATPLMWATGMDDPQLVALLIEAGATVDARDNLGDPAINWAAYYGNLPAIELLLAAGADTHLTGHGNAVEIVMRRGHQDALHVLLAHRGELPDRSAAEVALADALDGGNVAALDALVDEVDLPAMRDFAGRPVIQVAARAGATPAIEWLAARGYGIDTADAIGFTALFEAAREGHAETVSALIDAGADIHRAARPNGLSLTPLHLAAIGDHADVMSVLLAAGADTDVTGTIGATPLMWAVFEGSQAAARMLLEVGADAGLASSDGSTFITIAEQRGWDKLVDLARDSLKE</sequence>
<keyword evidence="4" id="KW-0732">Signal</keyword>
<keyword evidence="2 3" id="KW-0040">ANK repeat</keyword>
<evidence type="ECO:0000256" key="3">
    <source>
        <dbReference type="PROSITE-ProRule" id="PRU00023"/>
    </source>
</evidence>
<evidence type="ECO:0000256" key="2">
    <source>
        <dbReference type="ARBA" id="ARBA00023043"/>
    </source>
</evidence>
<organism evidence="5 6">
    <name type="scientific">Elongatibacter sediminis</name>
    <dbReference type="NCBI Taxonomy" id="3119006"/>
    <lineage>
        <taxon>Bacteria</taxon>
        <taxon>Pseudomonadati</taxon>
        <taxon>Pseudomonadota</taxon>
        <taxon>Gammaproteobacteria</taxon>
        <taxon>Chromatiales</taxon>
        <taxon>Wenzhouxiangellaceae</taxon>
        <taxon>Elongatibacter</taxon>
    </lineage>
</organism>
<dbReference type="AlphaFoldDB" id="A0AAW9RG80"/>
<dbReference type="RefSeq" id="WP_354693878.1">
    <property type="nucleotide sequence ID" value="NZ_JAZHOG010000001.1"/>
</dbReference>
<gene>
    <name evidence="5" type="ORF">V3330_02880</name>
</gene>
<feature type="repeat" description="ANK" evidence="3">
    <location>
        <begin position="54"/>
        <end position="86"/>
    </location>
</feature>
<dbReference type="PANTHER" id="PTHR24171">
    <property type="entry name" value="ANKYRIN REPEAT DOMAIN-CONTAINING PROTEIN 39-RELATED"/>
    <property type="match status" value="1"/>
</dbReference>
<evidence type="ECO:0000313" key="5">
    <source>
        <dbReference type="EMBL" id="MEJ8566561.1"/>
    </source>
</evidence>
<feature type="repeat" description="ANK" evidence="3">
    <location>
        <begin position="87"/>
        <end position="119"/>
    </location>
</feature>
<feature type="signal peptide" evidence="4">
    <location>
        <begin position="1"/>
        <end position="21"/>
    </location>
</feature>
<dbReference type="GO" id="GO:0085020">
    <property type="term" value="P:protein K6-linked ubiquitination"/>
    <property type="evidence" value="ECO:0007669"/>
    <property type="project" value="TreeGrafter"/>
</dbReference>
<keyword evidence="1" id="KW-0677">Repeat</keyword>
<dbReference type="InterPro" id="IPR002110">
    <property type="entry name" value="Ankyrin_rpt"/>
</dbReference>
<feature type="chain" id="PRO_5044004428" evidence="4">
    <location>
        <begin position="22"/>
        <end position="344"/>
    </location>
</feature>
<dbReference type="GO" id="GO:0004842">
    <property type="term" value="F:ubiquitin-protein transferase activity"/>
    <property type="evidence" value="ECO:0007669"/>
    <property type="project" value="TreeGrafter"/>
</dbReference>
<feature type="repeat" description="ANK" evidence="3">
    <location>
        <begin position="216"/>
        <end position="248"/>
    </location>
</feature>
<evidence type="ECO:0000256" key="1">
    <source>
        <dbReference type="ARBA" id="ARBA00022737"/>
    </source>
</evidence>
<reference evidence="5 6" key="1">
    <citation type="submission" date="2024-02" db="EMBL/GenBank/DDBJ databases">
        <title>A novel Wenzhouxiangellaceae bacterium, isolated from coastal sediments.</title>
        <authorList>
            <person name="Du Z.-J."/>
            <person name="Ye Y.-Q."/>
            <person name="Zhang X.-Y."/>
        </authorList>
    </citation>
    <scope>NUCLEOTIDE SEQUENCE [LARGE SCALE GENOMIC DNA]</scope>
    <source>
        <strain evidence="5 6">CH-27</strain>
    </source>
</reference>
<evidence type="ECO:0000313" key="6">
    <source>
        <dbReference type="Proteomes" id="UP001359886"/>
    </source>
</evidence>
<dbReference type="Gene3D" id="1.25.40.20">
    <property type="entry name" value="Ankyrin repeat-containing domain"/>
    <property type="match status" value="3"/>
</dbReference>
<feature type="repeat" description="ANK" evidence="3">
    <location>
        <begin position="285"/>
        <end position="317"/>
    </location>
</feature>
<dbReference type="PROSITE" id="PS50088">
    <property type="entry name" value="ANK_REPEAT"/>
    <property type="match status" value="5"/>
</dbReference>
<dbReference type="SUPFAM" id="SSF48403">
    <property type="entry name" value="Ankyrin repeat"/>
    <property type="match status" value="1"/>
</dbReference>
<feature type="repeat" description="ANK" evidence="3">
    <location>
        <begin position="252"/>
        <end position="284"/>
    </location>
</feature>
<proteinExistence type="predicted"/>
<dbReference type="EMBL" id="JAZHOG010000001">
    <property type="protein sequence ID" value="MEJ8566561.1"/>
    <property type="molecule type" value="Genomic_DNA"/>
</dbReference>
<dbReference type="PROSITE" id="PS51257">
    <property type="entry name" value="PROKAR_LIPOPROTEIN"/>
    <property type="match status" value="1"/>
</dbReference>
<comment type="caution">
    <text evidence="5">The sequence shown here is derived from an EMBL/GenBank/DDBJ whole genome shotgun (WGS) entry which is preliminary data.</text>
</comment>
<evidence type="ECO:0000256" key="4">
    <source>
        <dbReference type="SAM" id="SignalP"/>
    </source>
</evidence>
<dbReference type="SMART" id="SM00248">
    <property type="entry name" value="ANK"/>
    <property type="match status" value="6"/>
</dbReference>
<accession>A0AAW9RG80</accession>
<dbReference type="Pfam" id="PF12796">
    <property type="entry name" value="Ank_2"/>
    <property type="match status" value="3"/>
</dbReference>
<dbReference type="PANTHER" id="PTHR24171:SF8">
    <property type="entry name" value="BRCA1-ASSOCIATED RING DOMAIN PROTEIN 1"/>
    <property type="match status" value="1"/>
</dbReference>
<dbReference type="InterPro" id="IPR036770">
    <property type="entry name" value="Ankyrin_rpt-contain_sf"/>
</dbReference>
<keyword evidence="6" id="KW-1185">Reference proteome</keyword>
<dbReference type="Proteomes" id="UP001359886">
    <property type="component" value="Unassembled WGS sequence"/>
</dbReference>